<dbReference type="Gene3D" id="3.40.50.300">
    <property type="entry name" value="P-loop containing nucleotide triphosphate hydrolases"/>
    <property type="match status" value="2"/>
</dbReference>
<reference evidence="5" key="1">
    <citation type="submission" date="2022-02" db="EMBL/GenBank/DDBJ databases">
        <authorList>
            <person name="Leng L."/>
        </authorList>
    </citation>
    <scope>NUCLEOTIDE SEQUENCE</scope>
    <source>
        <strain evidence="5">JI</strain>
    </source>
</reference>
<dbReference type="Proteomes" id="UP001154312">
    <property type="component" value="Unassembled WGS sequence"/>
</dbReference>
<dbReference type="CDD" id="cd18797">
    <property type="entry name" value="SF2_C_Hrq"/>
    <property type="match status" value="1"/>
</dbReference>
<evidence type="ECO:0000256" key="2">
    <source>
        <dbReference type="ARBA" id="ARBA00022840"/>
    </source>
</evidence>
<sequence>MEKLLDRIKNHHAYKGQIVHIEGIEPQQARYSNLGFTLHPDIGAVLRRRGIEKLYTHQVDAIKKVRGGNSIVVVTPTASGKTMCYNLPVLDSILRMPQRTALYLFPTKSLGQDQLDSILDYEAKLNAGVYDGDTPDSERTALRDNANIIITNPDMLHWGILPNHLKWHRFFSNLKYVVIDEMHNYRGVFGTHVSHIIRRLRRICRHYGADPVFILCSATIANPREHASRLTGRPVELIDNNGAPRGRTKFVLWRPPIHTPYIREVSWLLSLCLENRYRTIAFSRARQVTERILRFTRNNFKEEQYAGKVMAYRGGYLADERRKIESALFNGSLLGVVSTNALELGIDVGDLEVCLIAGFPGTIASTWQQAGRVGRSNKESLVIFIAVETPLDQYFIRNTGALFAHPSEQALIDPDNPYILMGHALCATHEMPVTPEDFSLWSDTFVDLLTLMEEDSEVVHSGGTYFYNGQTYPAERVNVRSSSSSLFHLRDTGRGNRLLEVLDENAAMSEVYPGAVYTHQGSTYVVNNLDLNTGTAFMKQMDVDYYTMCGREKNTEILSTEAGKELNGHRLYSGQLKVTTRVTGFIKKHEKTGQVVGGDRLELPERVMETTGMWVVFNEIAAARAKEYGLQLMGGLHAVEHASIGLLPLFAMCDRNDLGGLSTVMHPQTQGPTIFIHDSCHGGVGFSEKGYDKVLELFEATLEAITSCQCEAGCPMCIYSPKCSNFNRPLDKEAAVYLLHSLLGKTYTPSCTPDVITKSKLEKPVRERLRKALRNNRQRI</sequence>
<dbReference type="InterPro" id="IPR014001">
    <property type="entry name" value="Helicase_ATP-bd"/>
</dbReference>
<dbReference type="Pfam" id="PF00271">
    <property type="entry name" value="Helicase_C"/>
    <property type="match status" value="1"/>
</dbReference>
<dbReference type="Pfam" id="PF09369">
    <property type="entry name" value="MZB"/>
    <property type="match status" value="1"/>
</dbReference>
<name>A0A9X4JU25_9FIRM</name>
<proteinExistence type="predicted"/>
<evidence type="ECO:0000256" key="1">
    <source>
        <dbReference type="ARBA" id="ARBA00022741"/>
    </source>
</evidence>
<dbReference type="EMBL" id="JAKOAV010000040">
    <property type="protein sequence ID" value="MDF9409729.1"/>
    <property type="molecule type" value="Genomic_DNA"/>
</dbReference>
<dbReference type="Pfam" id="PF00270">
    <property type="entry name" value="DEAD"/>
    <property type="match status" value="1"/>
</dbReference>
<dbReference type="RefSeq" id="WP_277445236.1">
    <property type="nucleotide sequence ID" value="NZ_JAKOAV010000040.1"/>
</dbReference>
<dbReference type="SMART" id="SM00487">
    <property type="entry name" value="DEXDc"/>
    <property type="match status" value="1"/>
</dbReference>
<evidence type="ECO:0000259" key="4">
    <source>
        <dbReference type="PROSITE" id="PS51194"/>
    </source>
</evidence>
<comment type="caution">
    <text evidence="5">The sequence shown here is derived from an EMBL/GenBank/DDBJ whole genome shotgun (WGS) entry which is preliminary data.</text>
</comment>
<keyword evidence="5" id="KW-0347">Helicase</keyword>
<accession>A0A9X4JU25</accession>
<dbReference type="GO" id="GO:0006289">
    <property type="term" value="P:nucleotide-excision repair"/>
    <property type="evidence" value="ECO:0007669"/>
    <property type="project" value="TreeGrafter"/>
</dbReference>
<dbReference type="PANTHER" id="PTHR47957:SF3">
    <property type="entry name" value="ATP-DEPENDENT HELICASE HRQ1"/>
    <property type="match status" value="1"/>
</dbReference>
<dbReference type="GO" id="GO:0003676">
    <property type="term" value="F:nucleic acid binding"/>
    <property type="evidence" value="ECO:0007669"/>
    <property type="project" value="InterPro"/>
</dbReference>
<keyword evidence="1" id="KW-0547">Nucleotide-binding</keyword>
<organism evidence="5 6">
    <name type="scientific">Pelotomaculum isophthalicicum JI</name>
    <dbReference type="NCBI Taxonomy" id="947010"/>
    <lineage>
        <taxon>Bacteria</taxon>
        <taxon>Bacillati</taxon>
        <taxon>Bacillota</taxon>
        <taxon>Clostridia</taxon>
        <taxon>Eubacteriales</taxon>
        <taxon>Desulfotomaculaceae</taxon>
        <taxon>Pelotomaculum</taxon>
    </lineage>
</organism>
<dbReference type="GO" id="GO:0043138">
    <property type="term" value="F:3'-5' DNA helicase activity"/>
    <property type="evidence" value="ECO:0007669"/>
    <property type="project" value="TreeGrafter"/>
</dbReference>
<dbReference type="PROSITE" id="PS51194">
    <property type="entry name" value="HELICASE_CTER"/>
    <property type="match status" value="1"/>
</dbReference>
<keyword evidence="5" id="KW-0378">Hydrolase</keyword>
<dbReference type="PROSITE" id="PS51192">
    <property type="entry name" value="HELICASE_ATP_BIND_1"/>
    <property type="match status" value="1"/>
</dbReference>
<dbReference type="SMART" id="SM00490">
    <property type="entry name" value="HELICc"/>
    <property type="match status" value="1"/>
</dbReference>
<evidence type="ECO:0000259" key="3">
    <source>
        <dbReference type="PROSITE" id="PS51192"/>
    </source>
</evidence>
<evidence type="ECO:0000313" key="5">
    <source>
        <dbReference type="EMBL" id="MDF9409729.1"/>
    </source>
</evidence>
<dbReference type="InterPro" id="IPR018973">
    <property type="entry name" value="MZB"/>
</dbReference>
<gene>
    <name evidence="5" type="ORF">L7E55_15460</name>
</gene>
<dbReference type="SUPFAM" id="SSF52540">
    <property type="entry name" value="P-loop containing nucleoside triphosphate hydrolases"/>
    <property type="match status" value="1"/>
</dbReference>
<dbReference type="PANTHER" id="PTHR47957">
    <property type="entry name" value="ATP-DEPENDENT HELICASE HRQ1"/>
    <property type="match status" value="1"/>
</dbReference>
<feature type="domain" description="Helicase ATP-binding" evidence="3">
    <location>
        <begin position="62"/>
        <end position="238"/>
    </location>
</feature>
<evidence type="ECO:0000313" key="6">
    <source>
        <dbReference type="Proteomes" id="UP001154312"/>
    </source>
</evidence>
<dbReference type="InterPro" id="IPR027417">
    <property type="entry name" value="P-loop_NTPase"/>
</dbReference>
<dbReference type="GO" id="GO:0036297">
    <property type="term" value="P:interstrand cross-link repair"/>
    <property type="evidence" value="ECO:0007669"/>
    <property type="project" value="TreeGrafter"/>
</dbReference>
<feature type="domain" description="Helicase C-terminal" evidence="4">
    <location>
        <begin position="264"/>
        <end position="415"/>
    </location>
</feature>
<dbReference type="Pfam" id="PF22982">
    <property type="entry name" value="WHD_HRQ1"/>
    <property type="match status" value="1"/>
</dbReference>
<protein>
    <submittedName>
        <fullName evidence="5">DEAD/DEAH box helicase</fullName>
    </submittedName>
</protein>
<keyword evidence="6" id="KW-1185">Reference proteome</keyword>
<dbReference type="InterPro" id="IPR001650">
    <property type="entry name" value="Helicase_C-like"/>
</dbReference>
<dbReference type="CDD" id="cd17923">
    <property type="entry name" value="DEXHc_Hrq1-like"/>
    <property type="match status" value="1"/>
</dbReference>
<dbReference type="InterPro" id="IPR011545">
    <property type="entry name" value="DEAD/DEAH_box_helicase_dom"/>
</dbReference>
<keyword evidence="2" id="KW-0067">ATP-binding</keyword>
<dbReference type="AlphaFoldDB" id="A0A9X4JU25"/>
<dbReference type="GO" id="GO:0005524">
    <property type="term" value="F:ATP binding"/>
    <property type="evidence" value="ECO:0007669"/>
    <property type="project" value="UniProtKB-KW"/>
</dbReference>
<dbReference type="InterPro" id="IPR055227">
    <property type="entry name" value="HRQ1_WHD"/>
</dbReference>